<protein>
    <submittedName>
        <fullName evidence="1">Uncharacterized protein</fullName>
    </submittedName>
</protein>
<name>A0AAD6B2K7_9TELE</name>
<organism evidence="1 2">
    <name type="scientific">Pogonophryne albipinna</name>
    <dbReference type="NCBI Taxonomy" id="1090488"/>
    <lineage>
        <taxon>Eukaryota</taxon>
        <taxon>Metazoa</taxon>
        <taxon>Chordata</taxon>
        <taxon>Craniata</taxon>
        <taxon>Vertebrata</taxon>
        <taxon>Euteleostomi</taxon>
        <taxon>Actinopterygii</taxon>
        <taxon>Neopterygii</taxon>
        <taxon>Teleostei</taxon>
        <taxon>Neoteleostei</taxon>
        <taxon>Acanthomorphata</taxon>
        <taxon>Eupercaria</taxon>
        <taxon>Perciformes</taxon>
        <taxon>Notothenioidei</taxon>
        <taxon>Pogonophryne</taxon>
    </lineage>
</organism>
<keyword evidence="2" id="KW-1185">Reference proteome</keyword>
<proteinExistence type="predicted"/>
<feature type="non-terminal residue" evidence="1">
    <location>
        <position position="1"/>
    </location>
</feature>
<dbReference type="Proteomes" id="UP001219934">
    <property type="component" value="Unassembled WGS sequence"/>
</dbReference>
<reference evidence="1" key="1">
    <citation type="submission" date="2022-11" db="EMBL/GenBank/DDBJ databases">
        <title>Chromosome-level genome of Pogonophryne albipinna.</title>
        <authorList>
            <person name="Jo E."/>
        </authorList>
    </citation>
    <scope>NUCLEOTIDE SEQUENCE</scope>
    <source>
        <strain evidence="1">SGF0006</strain>
        <tissue evidence="1">Muscle</tissue>
    </source>
</reference>
<comment type="caution">
    <text evidence="1">The sequence shown here is derived from an EMBL/GenBank/DDBJ whole genome shotgun (WGS) entry which is preliminary data.</text>
</comment>
<dbReference type="AlphaFoldDB" id="A0AAD6B2K7"/>
<accession>A0AAD6B2K7</accession>
<evidence type="ECO:0000313" key="2">
    <source>
        <dbReference type="Proteomes" id="UP001219934"/>
    </source>
</evidence>
<gene>
    <name evidence="1" type="ORF">JOQ06_016929</name>
</gene>
<feature type="non-terminal residue" evidence="1">
    <location>
        <position position="101"/>
    </location>
</feature>
<evidence type="ECO:0000313" key="1">
    <source>
        <dbReference type="EMBL" id="KAJ4935393.1"/>
    </source>
</evidence>
<sequence>ELHPTVGEEDFWSGEHLGLRTPDVWEAVLGMTPILESNPVVACLLLDVLLVDTAPVSMAPFFTVPSLFWSNIPKLSKAQSYSCHIEFEAIQQAEGEIVDGM</sequence>
<dbReference type="EMBL" id="JAPTMU010000011">
    <property type="protein sequence ID" value="KAJ4935393.1"/>
    <property type="molecule type" value="Genomic_DNA"/>
</dbReference>